<sequence length="940" mass="103064">MHYTTELPAVKAKGALPSYPGWPSLPSPTTASASQRPAGPNAEKQAVATSYIEFTNACRVTREGREGRVIHAGEDTGPRVKIQYDREKWDDQNIDRVARLGQEKLMSIVMEGKARRGEEIWNCGDSQYDGFRDSAGEQRVPPDLESQSLASRPDRVVQSLAKLARYTKGHLSSKAYFNDGFKESDKKRLRRFELAATFIEECAEIHEKGIVVGPLVMLVEADTEVLLAPCVVHDGGEDLLRENAFLDQLHGISKTSRWADACRLTSSAGYPFTLMSHAMAKAMATYAVPVSTLRVRNSVAYRVTGATFVVESASHQENVFFLAVLAAEPPEPPESQNVIWLQNDITGARTCQKLHSGASSARSHKPGPDGASDKTQMSATNERRPNMHSVDTNMSGAARSDEYGESDKVKNSDPGVEVDTPEKPEVEWVKDGMKLKKDKSPNEDRSPVKIDPGLLEPEPELGQNWSGVAVTPDIAGAGRKCSGWECGGEDWRRGRHCRWGQAVQVVKDNLYAPPKYAYAAEECGRLYLRGMSNDAATTAAAAVGCQNVEEGATGKGLMGPICRRCHLSHLPRPSSAEVERVGPAWQPRYSTRAVEGASLKECPLSARIFNKLSEPGGPMSSQPECNILADSGSSDLSGRCSTTFWRSGARHARAPVTFSYCQNAPLWSRGKGKTWCCWQMQWKARSLGTNKHSESSTKRNAGATKNYHSGESPNRVVQYIVLSMIKYAKEREFIIQNNRYYRQVVAGCNCCFNLPGEQMFCEPKRALRVAPPVITFQHALCIPVSEIRHKFKSTNGHGLTALQGPIPRPVDKIVCWRQAINDKMILEERWVKKGNNQDDVTSWAISLGWRVASLVSMTSKCVNEVKRRRITGSGNLMQSLLSKAASTPVAPGYTCLHPSILLLRIRDALVGKVAAGGVQAYAVTGLAVKSNPAPHLPSSG</sequence>
<feature type="compositionally biased region" description="Basic and acidic residues" evidence="1">
    <location>
        <begin position="420"/>
        <end position="448"/>
    </location>
</feature>
<organism evidence="2 3">
    <name type="scientific">Roridomyces roridus</name>
    <dbReference type="NCBI Taxonomy" id="1738132"/>
    <lineage>
        <taxon>Eukaryota</taxon>
        <taxon>Fungi</taxon>
        <taxon>Dikarya</taxon>
        <taxon>Basidiomycota</taxon>
        <taxon>Agaricomycotina</taxon>
        <taxon>Agaricomycetes</taxon>
        <taxon>Agaricomycetidae</taxon>
        <taxon>Agaricales</taxon>
        <taxon>Marasmiineae</taxon>
        <taxon>Mycenaceae</taxon>
        <taxon>Roridomyces</taxon>
    </lineage>
</organism>
<evidence type="ECO:0000313" key="2">
    <source>
        <dbReference type="EMBL" id="KAJ7608681.1"/>
    </source>
</evidence>
<evidence type="ECO:0000313" key="3">
    <source>
        <dbReference type="Proteomes" id="UP001221142"/>
    </source>
</evidence>
<gene>
    <name evidence="2" type="ORF">FB45DRAFT_1128384</name>
</gene>
<reference evidence="2" key="1">
    <citation type="submission" date="2023-03" db="EMBL/GenBank/DDBJ databases">
        <title>Massive genome expansion in bonnet fungi (Mycena s.s.) driven by repeated elements and novel gene families across ecological guilds.</title>
        <authorList>
            <consortium name="Lawrence Berkeley National Laboratory"/>
            <person name="Harder C.B."/>
            <person name="Miyauchi S."/>
            <person name="Viragh M."/>
            <person name="Kuo A."/>
            <person name="Thoen E."/>
            <person name="Andreopoulos B."/>
            <person name="Lu D."/>
            <person name="Skrede I."/>
            <person name="Drula E."/>
            <person name="Henrissat B."/>
            <person name="Morin E."/>
            <person name="Kohler A."/>
            <person name="Barry K."/>
            <person name="LaButti K."/>
            <person name="Morin E."/>
            <person name="Salamov A."/>
            <person name="Lipzen A."/>
            <person name="Mereny Z."/>
            <person name="Hegedus B."/>
            <person name="Baldrian P."/>
            <person name="Stursova M."/>
            <person name="Weitz H."/>
            <person name="Taylor A."/>
            <person name="Grigoriev I.V."/>
            <person name="Nagy L.G."/>
            <person name="Martin F."/>
            <person name="Kauserud H."/>
        </authorList>
    </citation>
    <scope>NUCLEOTIDE SEQUENCE</scope>
    <source>
        <strain evidence="2">9284</strain>
    </source>
</reference>
<feature type="region of interest" description="Disordered" evidence="1">
    <location>
        <begin position="352"/>
        <end position="463"/>
    </location>
</feature>
<dbReference type="AlphaFoldDB" id="A0AAD7B3K0"/>
<dbReference type="Proteomes" id="UP001221142">
    <property type="component" value="Unassembled WGS sequence"/>
</dbReference>
<keyword evidence="3" id="KW-1185">Reference proteome</keyword>
<protein>
    <submittedName>
        <fullName evidence="2">Uncharacterized protein</fullName>
    </submittedName>
</protein>
<feature type="region of interest" description="Disordered" evidence="1">
    <location>
        <begin position="689"/>
        <end position="709"/>
    </location>
</feature>
<name>A0AAD7B3K0_9AGAR</name>
<comment type="caution">
    <text evidence="2">The sequence shown here is derived from an EMBL/GenBank/DDBJ whole genome shotgun (WGS) entry which is preliminary data.</text>
</comment>
<evidence type="ECO:0000256" key="1">
    <source>
        <dbReference type="SAM" id="MobiDB-lite"/>
    </source>
</evidence>
<feature type="region of interest" description="Disordered" evidence="1">
    <location>
        <begin position="14"/>
        <end position="41"/>
    </location>
</feature>
<proteinExistence type="predicted"/>
<accession>A0AAD7B3K0</accession>
<dbReference type="EMBL" id="JARKIF010000043">
    <property type="protein sequence ID" value="KAJ7608681.1"/>
    <property type="molecule type" value="Genomic_DNA"/>
</dbReference>
<feature type="compositionally biased region" description="Basic and acidic residues" evidence="1">
    <location>
        <begin position="399"/>
        <end position="411"/>
    </location>
</feature>